<dbReference type="AlphaFoldDB" id="A0ABC9VPL6"/>
<gene>
    <name evidence="2" type="ORF">LATKL145_14180</name>
</gene>
<dbReference type="RefSeq" id="WP_125977558.1">
    <property type="nucleotide sequence ID" value="NZ_BAAAAK010000018.1"/>
</dbReference>
<name>A0ABC9VPL6_LACAM</name>
<evidence type="ECO:0000256" key="1">
    <source>
        <dbReference type="SAM" id="Phobius"/>
    </source>
</evidence>
<comment type="caution">
    <text evidence="2">The sequence shown here is derived from an EMBL/GenBank/DDBJ whole genome shotgun (WGS) entry which is preliminary data.</text>
</comment>
<keyword evidence="1" id="KW-0472">Membrane</keyword>
<evidence type="ECO:0000313" key="2">
    <source>
        <dbReference type="EMBL" id="GAA0043007.1"/>
    </source>
</evidence>
<feature type="transmembrane region" description="Helical" evidence="1">
    <location>
        <begin position="20"/>
        <end position="42"/>
    </location>
</feature>
<keyword evidence="1" id="KW-0812">Transmembrane</keyword>
<protein>
    <submittedName>
        <fullName evidence="2">Uncharacterized protein</fullName>
    </submittedName>
</protein>
<organism evidence="2 3">
    <name type="scientific">Lactobacillus amylovorus subsp. animalium</name>
    <dbReference type="NCBI Taxonomy" id="3378536"/>
    <lineage>
        <taxon>Bacteria</taxon>
        <taxon>Bacillati</taxon>
        <taxon>Bacillota</taxon>
        <taxon>Bacilli</taxon>
        <taxon>Lactobacillales</taxon>
        <taxon>Lactobacillaceae</taxon>
        <taxon>Lactobacillus</taxon>
    </lineage>
</organism>
<evidence type="ECO:0000313" key="3">
    <source>
        <dbReference type="Proteomes" id="UP001437574"/>
    </source>
</evidence>
<feature type="transmembrane region" description="Helical" evidence="1">
    <location>
        <begin position="48"/>
        <end position="65"/>
    </location>
</feature>
<dbReference type="Proteomes" id="UP001437574">
    <property type="component" value="Unassembled WGS sequence"/>
</dbReference>
<dbReference type="EMBL" id="BAAAAK010000018">
    <property type="protein sequence ID" value="GAA0043007.1"/>
    <property type="molecule type" value="Genomic_DNA"/>
</dbReference>
<sequence>MNRRKILSLDMKEPWGVSPFFFGTIQGIWGILMLIFWLASSLAGHGSLLWSLIIGLIPTWILMGYKLRREYKYGWLINPLIYVSQSNNMIAYRKPLYRTIFGYLRAEAAPLFDVYHLSNGDYEIVFRAMGCPHSDADLLHFLQRELPGYFVYLKDNLPLTLVVSKKNRNGRNLNNGDFI</sequence>
<keyword evidence="1" id="KW-1133">Transmembrane helix</keyword>
<accession>A0ABC9VPL6</accession>
<reference evidence="2 3" key="1">
    <citation type="journal article" date="2024" name="Int. J. Syst. Evol. Microbiol.">
        <title>Proposal of Lactobacillus amylovorus subsp. animalis subsp. nov. and an emended description of Lactobacillus amylovorus.</title>
        <authorList>
            <person name="Yamane K."/>
            <person name="Tanizawa Y."/>
            <person name="Kobayashi H."/>
            <person name="Kamizono T."/>
            <person name="Kojima Y."/>
            <person name="Takagi H."/>
            <person name="Tohno M."/>
        </authorList>
    </citation>
    <scope>NUCLEOTIDE SEQUENCE [LARGE SCALE GENOMIC DNA]</scope>
    <source>
        <strain evidence="2 3">TKL145</strain>
    </source>
</reference>
<reference evidence="3" key="2">
    <citation type="submission" date="2024-01" db="EMBL/GenBank/DDBJ databases">
        <title>Draft genome sequence of Lactobacillus amylovorus strain TKL145.</title>
        <authorList>
            <person name="Tohno M."/>
            <person name="Tanizawa Y."/>
        </authorList>
    </citation>
    <scope>NUCLEOTIDE SEQUENCE [LARGE SCALE GENOMIC DNA]</scope>
    <source>
        <strain evidence="3">TKL145</strain>
    </source>
</reference>
<proteinExistence type="predicted"/>